<dbReference type="InterPro" id="IPR036188">
    <property type="entry name" value="FAD/NAD-bd_sf"/>
</dbReference>
<evidence type="ECO:0000259" key="1">
    <source>
        <dbReference type="Pfam" id="PF01494"/>
    </source>
</evidence>
<evidence type="ECO:0000313" key="3">
    <source>
        <dbReference type="Proteomes" id="UP001597100"/>
    </source>
</evidence>
<dbReference type="EMBL" id="JBHTJP010000032">
    <property type="protein sequence ID" value="MFD0975693.1"/>
    <property type="molecule type" value="Genomic_DNA"/>
</dbReference>
<evidence type="ECO:0000313" key="2">
    <source>
        <dbReference type="EMBL" id="MFD0975693.1"/>
    </source>
</evidence>
<dbReference type="PANTHER" id="PTHR42685:SF22">
    <property type="entry name" value="CONDITIONED MEDIUM FACTOR RECEPTOR 1"/>
    <property type="match status" value="1"/>
</dbReference>
<dbReference type="GO" id="GO:0016491">
    <property type="term" value="F:oxidoreductase activity"/>
    <property type="evidence" value="ECO:0007669"/>
    <property type="project" value="UniProtKB-KW"/>
</dbReference>
<keyword evidence="2" id="KW-0560">Oxidoreductase</keyword>
<dbReference type="SUPFAM" id="SSF51905">
    <property type="entry name" value="FAD/NAD(P)-binding domain"/>
    <property type="match status" value="1"/>
</dbReference>
<dbReference type="InterPro" id="IPR050407">
    <property type="entry name" value="Geranylgeranyl_reductase"/>
</dbReference>
<accession>A0ABW3IDM1</accession>
<organism evidence="2 3">
    <name type="scientific">Salinimicrobium gaetbulicola</name>
    <dbReference type="NCBI Taxonomy" id="999702"/>
    <lineage>
        <taxon>Bacteria</taxon>
        <taxon>Pseudomonadati</taxon>
        <taxon>Bacteroidota</taxon>
        <taxon>Flavobacteriia</taxon>
        <taxon>Flavobacteriales</taxon>
        <taxon>Flavobacteriaceae</taxon>
        <taxon>Salinimicrobium</taxon>
    </lineage>
</organism>
<dbReference type="EC" id="1.-.-.-" evidence="2"/>
<name>A0ABW3IDM1_9FLAO</name>
<dbReference type="PRINTS" id="PR00420">
    <property type="entry name" value="RNGMNOXGNASE"/>
</dbReference>
<gene>
    <name evidence="2" type="ORF">ACFQ1G_02710</name>
</gene>
<dbReference type="PANTHER" id="PTHR42685">
    <property type="entry name" value="GERANYLGERANYL DIPHOSPHATE REDUCTASE"/>
    <property type="match status" value="1"/>
</dbReference>
<proteinExistence type="predicted"/>
<keyword evidence="3" id="KW-1185">Reference proteome</keyword>
<sequence>MNQKEVIIIGGGLAGLTAAIHLAKNDLFVTLFEKETYPHHKVCGEYLSREVLPYMESLEIPVLEHNPKMIDKLFFSTHNGKYLENSLALGGLGISRYALDTILYRKAKEQGVVFKHEKVHSISYNDDLHEIQTSEGTYKASYVLGAYGKRAVLDNDLGREFFRKPSPWVAVKSHYHHESFPEYLVALHSFKGGYCGLSKTENEAVNVCYLATYESFKQHKNPEIFKESVLQRNPFLDRFFTEAEDLFDKPLTIAQVSFSQKSLVEDHVIMLGDAAGLIHPLCGNGMAMAIHSAKIASESLLKHLQLKTDRKDLEREYVAAWKTQFHRRMMVGKWLQKILLNESFTSISQSIITKMPFLLPAIIKQTHGHAIN</sequence>
<feature type="domain" description="FAD-binding" evidence="1">
    <location>
        <begin position="5"/>
        <end position="306"/>
    </location>
</feature>
<dbReference type="Proteomes" id="UP001597100">
    <property type="component" value="Unassembled WGS sequence"/>
</dbReference>
<dbReference type="Pfam" id="PF01494">
    <property type="entry name" value="FAD_binding_3"/>
    <property type="match status" value="1"/>
</dbReference>
<dbReference type="RefSeq" id="WP_380736735.1">
    <property type="nucleotide sequence ID" value="NZ_JBHTJP010000032.1"/>
</dbReference>
<reference evidence="3" key="1">
    <citation type="journal article" date="2019" name="Int. J. Syst. Evol. Microbiol.">
        <title>The Global Catalogue of Microorganisms (GCM) 10K type strain sequencing project: providing services to taxonomists for standard genome sequencing and annotation.</title>
        <authorList>
            <consortium name="The Broad Institute Genomics Platform"/>
            <consortium name="The Broad Institute Genome Sequencing Center for Infectious Disease"/>
            <person name="Wu L."/>
            <person name="Ma J."/>
        </authorList>
    </citation>
    <scope>NUCLEOTIDE SEQUENCE [LARGE SCALE GENOMIC DNA]</scope>
    <source>
        <strain evidence="3">CCUG 60898</strain>
    </source>
</reference>
<comment type="caution">
    <text evidence="2">The sequence shown here is derived from an EMBL/GenBank/DDBJ whole genome shotgun (WGS) entry which is preliminary data.</text>
</comment>
<dbReference type="InterPro" id="IPR002938">
    <property type="entry name" value="FAD-bd"/>
</dbReference>
<dbReference type="Gene3D" id="3.50.50.60">
    <property type="entry name" value="FAD/NAD(P)-binding domain"/>
    <property type="match status" value="1"/>
</dbReference>
<protein>
    <submittedName>
        <fullName evidence="2">NAD(P)/FAD-dependent oxidoreductase</fullName>
        <ecNumber evidence="2">1.-.-.-</ecNumber>
    </submittedName>
</protein>